<dbReference type="RefSeq" id="XP_057399813.1">
    <property type="nucleotide sequence ID" value="XM_057543830.1"/>
</dbReference>
<dbReference type="PANTHER" id="PTHR12430:SF1">
    <property type="entry name" value="TOMM20-LIKE PROTEIN 1"/>
    <property type="match status" value="1"/>
</dbReference>
<dbReference type="Pfam" id="PF02064">
    <property type="entry name" value="MAS20"/>
    <property type="match status" value="1"/>
</dbReference>
<feature type="transmembrane region" description="Helical" evidence="1">
    <location>
        <begin position="6"/>
        <end position="28"/>
    </location>
</feature>
<dbReference type="PANTHER" id="PTHR12430">
    <property type="entry name" value="MITOCHONDRIAL IMPORT RECEPTOR SUBUNIT TOM20"/>
    <property type="match status" value="1"/>
</dbReference>
<dbReference type="Proteomes" id="UP001652580">
    <property type="component" value="Chromosome 3"/>
</dbReference>
<organism evidence="2 3">
    <name type="scientific">Balaenoptera acutorostrata</name>
    <name type="common">Common minke whale</name>
    <name type="synonym">Balaena rostrata</name>
    <dbReference type="NCBI Taxonomy" id="9767"/>
    <lineage>
        <taxon>Eukaryota</taxon>
        <taxon>Metazoa</taxon>
        <taxon>Chordata</taxon>
        <taxon>Craniata</taxon>
        <taxon>Vertebrata</taxon>
        <taxon>Euteleostomi</taxon>
        <taxon>Mammalia</taxon>
        <taxon>Eutheria</taxon>
        <taxon>Laurasiatheria</taxon>
        <taxon>Artiodactyla</taxon>
        <taxon>Whippomorpha</taxon>
        <taxon>Cetacea</taxon>
        <taxon>Mysticeti</taxon>
        <taxon>Balaenopteridae</taxon>
        <taxon>Balaenoptera</taxon>
    </lineage>
</organism>
<sequence>MPYVRTVLGLLSGLAACGAVAFLGYCVYFDRKQRGDPAFKLRLREKRRAQQQKAEGRGAQVKCFSDAEVALHCGIQQRMKNYNFFCKRYEWENFGYPEGSIEWRSNISAMPFWCVGNHRNF</sequence>
<dbReference type="GeneID" id="102999425"/>
<dbReference type="PROSITE" id="PS51257">
    <property type="entry name" value="PROKAR_LIPOPROTEIN"/>
    <property type="match status" value="1"/>
</dbReference>
<reference evidence="3" key="1">
    <citation type="submission" date="2025-08" db="UniProtKB">
        <authorList>
            <consortium name="RefSeq"/>
        </authorList>
    </citation>
    <scope>IDENTIFICATION</scope>
</reference>
<keyword evidence="1" id="KW-0812">Transmembrane</keyword>
<proteinExistence type="predicted"/>
<evidence type="ECO:0000256" key="1">
    <source>
        <dbReference type="SAM" id="Phobius"/>
    </source>
</evidence>
<keyword evidence="1" id="KW-0472">Membrane</keyword>
<gene>
    <name evidence="3" type="primary">TOMM20L</name>
</gene>
<evidence type="ECO:0000313" key="3">
    <source>
        <dbReference type="RefSeq" id="XP_057399813.1"/>
    </source>
</evidence>
<keyword evidence="1" id="KW-1133">Transmembrane helix</keyword>
<evidence type="ECO:0000313" key="2">
    <source>
        <dbReference type="Proteomes" id="UP001652580"/>
    </source>
</evidence>
<dbReference type="InterPro" id="IPR002056">
    <property type="entry name" value="MAS20"/>
</dbReference>
<name>A0ABM3TCI9_BALAC</name>
<protein>
    <submittedName>
        <fullName evidence="3">TOMM20-like protein 1 isoform X5</fullName>
    </submittedName>
</protein>
<keyword evidence="2" id="KW-1185">Reference proteome</keyword>
<accession>A0ABM3TCI9</accession>